<dbReference type="EMBL" id="GBXM01032952">
    <property type="protein sequence ID" value="JAH75625.1"/>
    <property type="molecule type" value="Transcribed_RNA"/>
</dbReference>
<proteinExistence type="predicted"/>
<reference evidence="1" key="2">
    <citation type="journal article" date="2015" name="Fish Shellfish Immunol.">
        <title>Early steps in the European eel (Anguilla anguilla)-Vibrio vulnificus interaction in the gills: Role of the RtxA13 toxin.</title>
        <authorList>
            <person name="Callol A."/>
            <person name="Pajuelo D."/>
            <person name="Ebbesson L."/>
            <person name="Teles M."/>
            <person name="MacKenzie S."/>
            <person name="Amaro C."/>
        </authorList>
    </citation>
    <scope>NUCLEOTIDE SEQUENCE</scope>
</reference>
<organism evidence="1">
    <name type="scientific">Anguilla anguilla</name>
    <name type="common">European freshwater eel</name>
    <name type="synonym">Muraena anguilla</name>
    <dbReference type="NCBI Taxonomy" id="7936"/>
    <lineage>
        <taxon>Eukaryota</taxon>
        <taxon>Metazoa</taxon>
        <taxon>Chordata</taxon>
        <taxon>Craniata</taxon>
        <taxon>Vertebrata</taxon>
        <taxon>Euteleostomi</taxon>
        <taxon>Actinopterygii</taxon>
        <taxon>Neopterygii</taxon>
        <taxon>Teleostei</taxon>
        <taxon>Anguilliformes</taxon>
        <taxon>Anguillidae</taxon>
        <taxon>Anguilla</taxon>
    </lineage>
</organism>
<reference evidence="1" key="1">
    <citation type="submission" date="2014-11" db="EMBL/GenBank/DDBJ databases">
        <authorList>
            <person name="Amaro Gonzalez C."/>
        </authorList>
    </citation>
    <scope>NUCLEOTIDE SEQUENCE</scope>
</reference>
<evidence type="ECO:0000313" key="1">
    <source>
        <dbReference type="EMBL" id="JAH75625.1"/>
    </source>
</evidence>
<name>A0A0E9VDT2_ANGAN</name>
<sequence>MGKTMSTEHHDIWGYDTFDVLIGGMRPKHNVTMDFP</sequence>
<protein>
    <submittedName>
        <fullName evidence="1">Uncharacterized protein</fullName>
    </submittedName>
</protein>
<dbReference type="AlphaFoldDB" id="A0A0E9VDT2"/>
<accession>A0A0E9VDT2</accession>